<evidence type="ECO:0000313" key="5">
    <source>
        <dbReference type="EMBL" id="GIO66415.1"/>
    </source>
</evidence>
<feature type="signal peptide" evidence="4">
    <location>
        <begin position="1"/>
        <end position="18"/>
    </location>
</feature>
<dbReference type="Gene3D" id="1.25.40.20">
    <property type="entry name" value="Ankyrin repeat-containing domain"/>
    <property type="match status" value="1"/>
</dbReference>
<dbReference type="Proteomes" id="UP000680638">
    <property type="component" value="Unassembled WGS sequence"/>
</dbReference>
<evidence type="ECO:0000256" key="3">
    <source>
        <dbReference type="PROSITE-ProRule" id="PRU00023"/>
    </source>
</evidence>
<dbReference type="Pfam" id="PF12796">
    <property type="entry name" value="Ank_2"/>
    <property type="match status" value="1"/>
</dbReference>
<feature type="repeat" description="ANK" evidence="3">
    <location>
        <begin position="213"/>
        <end position="238"/>
    </location>
</feature>
<dbReference type="SUPFAM" id="SSF48403">
    <property type="entry name" value="Ankyrin repeat"/>
    <property type="match status" value="1"/>
</dbReference>
<dbReference type="InterPro" id="IPR002110">
    <property type="entry name" value="Ankyrin_rpt"/>
</dbReference>
<keyword evidence="2 3" id="KW-0040">ANK repeat</keyword>
<dbReference type="PROSITE" id="PS51257">
    <property type="entry name" value="PROKAR_LIPOPROTEIN"/>
    <property type="match status" value="1"/>
</dbReference>
<sequence length="238" mass="26044">MYRFLVSFLVVAMLSGCASISAPTQPVPVETEFKDKKVDAMDLDQQLISSAQKGDTANVLKLLREGADVNATDERGRTAVMAATYNNKADTVKALIEHGADINIRDHNLNNVFLYAGAEGFLDILRLAIDAKANTKLTNRFGGTALIPASERGHVEVVEELLARTDVDVNHINNLHWTALLEAVILGNGGEHHQRIVQLLVDHGADVHIADREGVTPLQHAQRRGYRDIERILKEAGA</sequence>
<protein>
    <recommendedName>
        <fullName evidence="7">Ankyrin repeat domain-containing protein</fullName>
    </recommendedName>
</protein>
<dbReference type="PROSITE" id="PS50088">
    <property type="entry name" value="ANK_REPEAT"/>
    <property type="match status" value="3"/>
</dbReference>
<keyword evidence="1" id="KW-0677">Repeat</keyword>
<feature type="chain" id="PRO_5045984102" description="Ankyrin repeat domain-containing protein" evidence="4">
    <location>
        <begin position="19"/>
        <end position="238"/>
    </location>
</feature>
<feature type="repeat" description="ANK" evidence="3">
    <location>
        <begin position="175"/>
        <end position="212"/>
    </location>
</feature>
<evidence type="ECO:0000256" key="2">
    <source>
        <dbReference type="ARBA" id="ARBA00023043"/>
    </source>
</evidence>
<dbReference type="InterPro" id="IPR050776">
    <property type="entry name" value="Ank_Repeat/CDKN_Inhibitor"/>
</dbReference>
<comment type="caution">
    <text evidence="5">The sequence shown here is derived from an EMBL/GenBank/DDBJ whole genome shotgun (WGS) entry which is preliminary data.</text>
</comment>
<evidence type="ECO:0008006" key="7">
    <source>
        <dbReference type="Google" id="ProtNLM"/>
    </source>
</evidence>
<keyword evidence="6" id="KW-1185">Reference proteome</keyword>
<organism evidence="5 6">
    <name type="scientific">Paenibacillus cookii</name>
    <dbReference type="NCBI Taxonomy" id="157839"/>
    <lineage>
        <taxon>Bacteria</taxon>
        <taxon>Bacillati</taxon>
        <taxon>Bacillota</taxon>
        <taxon>Bacilli</taxon>
        <taxon>Bacillales</taxon>
        <taxon>Paenibacillaceae</taxon>
        <taxon>Paenibacillus</taxon>
    </lineage>
</organism>
<dbReference type="PANTHER" id="PTHR24201:SF14">
    <property type="entry name" value="CYCLIN-DEPENDENT KINASE 4 INHIBITOR C-LIKE"/>
    <property type="match status" value="1"/>
</dbReference>
<evidence type="ECO:0000256" key="1">
    <source>
        <dbReference type="ARBA" id="ARBA00022737"/>
    </source>
</evidence>
<dbReference type="PRINTS" id="PR01415">
    <property type="entry name" value="ANKYRIN"/>
</dbReference>
<evidence type="ECO:0000313" key="6">
    <source>
        <dbReference type="Proteomes" id="UP000680638"/>
    </source>
</evidence>
<dbReference type="SMART" id="SM00248">
    <property type="entry name" value="ANK"/>
    <property type="match status" value="5"/>
</dbReference>
<dbReference type="PROSITE" id="PS50297">
    <property type="entry name" value="ANK_REP_REGION"/>
    <property type="match status" value="2"/>
</dbReference>
<dbReference type="PANTHER" id="PTHR24201">
    <property type="entry name" value="ANK_REP_REGION DOMAIN-CONTAINING PROTEIN"/>
    <property type="match status" value="1"/>
</dbReference>
<name>A0ABQ4LT53_9BACL</name>
<accession>A0ABQ4LT53</accession>
<gene>
    <name evidence="5" type="ORF">J21TS3_12360</name>
</gene>
<proteinExistence type="predicted"/>
<dbReference type="Pfam" id="PF00023">
    <property type="entry name" value="Ank"/>
    <property type="match status" value="1"/>
</dbReference>
<dbReference type="InterPro" id="IPR036770">
    <property type="entry name" value="Ankyrin_rpt-contain_sf"/>
</dbReference>
<feature type="repeat" description="ANK" evidence="3">
    <location>
        <begin position="75"/>
        <end position="107"/>
    </location>
</feature>
<evidence type="ECO:0000256" key="4">
    <source>
        <dbReference type="SAM" id="SignalP"/>
    </source>
</evidence>
<dbReference type="EMBL" id="BORW01000004">
    <property type="protein sequence ID" value="GIO66415.1"/>
    <property type="molecule type" value="Genomic_DNA"/>
</dbReference>
<keyword evidence="4" id="KW-0732">Signal</keyword>
<reference evidence="5 6" key="1">
    <citation type="submission" date="2021-03" db="EMBL/GenBank/DDBJ databases">
        <title>Antimicrobial resistance genes in bacteria isolated from Japanese honey, and their potential for conferring macrolide and lincosamide resistance in the American foulbrood pathogen Paenibacillus larvae.</title>
        <authorList>
            <person name="Okamoto M."/>
            <person name="Kumagai M."/>
            <person name="Kanamori H."/>
            <person name="Takamatsu D."/>
        </authorList>
    </citation>
    <scope>NUCLEOTIDE SEQUENCE [LARGE SCALE GENOMIC DNA]</scope>
    <source>
        <strain evidence="5 6">J21TS3</strain>
    </source>
</reference>